<name>A0ABQ3E4H3_9GAMM</name>
<protein>
    <submittedName>
        <fullName evidence="2">Glutaredoxin</fullName>
    </submittedName>
</protein>
<reference evidence="3" key="1">
    <citation type="journal article" date="2019" name="Int. J. Syst. Evol. Microbiol.">
        <title>The Global Catalogue of Microorganisms (GCM) 10K type strain sequencing project: providing services to taxonomists for standard genome sequencing and annotation.</title>
        <authorList>
            <consortium name="The Broad Institute Genomics Platform"/>
            <consortium name="The Broad Institute Genome Sequencing Center for Infectious Disease"/>
            <person name="Wu L."/>
            <person name="Ma J."/>
        </authorList>
    </citation>
    <scope>NUCLEOTIDE SEQUENCE [LARGE SCALE GENOMIC DNA]</scope>
    <source>
        <strain evidence="3">KCTC 32998</strain>
    </source>
</reference>
<accession>A0ABQ3E4H3</accession>
<keyword evidence="3" id="KW-1185">Reference proteome</keyword>
<gene>
    <name evidence="2" type="ORF">GCM10009038_26210</name>
</gene>
<dbReference type="SUPFAM" id="SSF52833">
    <property type="entry name" value="Thioredoxin-like"/>
    <property type="match status" value="1"/>
</dbReference>
<dbReference type="Pfam" id="PF13417">
    <property type="entry name" value="GST_N_3"/>
    <property type="match status" value="1"/>
</dbReference>
<dbReference type="EMBL" id="BMZI01000005">
    <property type="protein sequence ID" value="GHB25856.1"/>
    <property type="molecule type" value="Genomic_DNA"/>
</dbReference>
<dbReference type="InterPro" id="IPR004045">
    <property type="entry name" value="Glutathione_S-Trfase_N"/>
</dbReference>
<feature type="domain" description="GST N-terminal" evidence="1">
    <location>
        <begin position="33"/>
        <end position="117"/>
    </location>
</feature>
<organism evidence="2 3">
    <name type="scientific">Salinicola rhizosphaerae</name>
    <dbReference type="NCBI Taxonomy" id="1443141"/>
    <lineage>
        <taxon>Bacteria</taxon>
        <taxon>Pseudomonadati</taxon>
        <taxon>Pseudomonadota</taxon>
        <taxon>Gammaproteobacteria</taxon>
        <taxon>Oceanospirillales</taxon>
        <taxon>Halomonadaceae</taxon>
        <taxon>Salinicola</taxon>
    </lineage>
</organism>
<dbReference type="PROSITE" id="PS51354">
    <property type="entry name" value="GLUTAREDOXIN_2"/>
    <property type="match status" value="1"/>
</dbReference>
<dbReference type="PROSITE" id="PS00195">
    <property type="entry name" value="GLUTAREDOXIN_1"/>
    <property type="match status" value="1"/>
</dbReference>
<evidence type="ECO:0000313" key="3">
    <source>
        <dbReference type="Proteomes" id="UP000646745"/>
    </source>
</evidence>
<sequence>MFTRLRRAIGQMFHSTPIERSPEDQAAVDHACKKLSLYQFQSCPFCMRVRMQIERLALPIELRDTQREPKHRQDLMAGGGRTMVPCLRIEKDDGTAEWMYESADINRYLERRFGSDGT</sequence>
<dbReference type="Gene3D" id="3.40.30.10">
    <property type="entry name" value="Glutaredoxin"/>
    <property type="match status" value="1"/>
</dbReference>
<evidence type="ECO:0000259" key="1">
    <source>
        <dbReference type="PROSITE" id="PS50404"/>
    </source>
</evidence>
<proteinExistence type="predicted"/>
<dbReference type="Proteomes" id="UP000646745">
    <property type="component" value="Unassembled WGS sequence"/>
</dbReference>
<evidence type="ECO:0000313" key="2">
    <source>
        <dbReference type="EMBL" id="GHB25856.1"/>
    </source>
</evidence>
<dbReference type="PROSITE" id="PS50404">
    <property type="entry name" value="GST_NTER"/>
    <property type="match status" value="1"/>
</dbReference>
<dbReference type="InterPro" id="IPR036249">
    <property type="entry name" value="Thioredoxin-like_sf"/>
</dbReference>
<dbReference type="InterPro" id="IPR011767">
    <property type="entry name" value="GLR_AS"/>
</dbReference>
<comment type="caution">
    <text evidence="2">The sequence shown here is derived from an EMBL/GenBank/DDBJ whole genome shotgun (WGS) entry which is preliminary data.</text>
</comment>